<dbReference type="EMBL" id="SSTD01005479">
    <property type="protein sequence ID" value="TYK21890.1"/>
    <property type="molecule type" value="Genomic_DNA"/>
</dbReference>
<keyword evidence="7" id="KW-0645">Protease</keyword>
<dbReference type="InterPro" id="IPR053000">
    <property type="entry name" value="WSS1-like_metalloprotease"/>
</dbReference>
<keyword evidence="7" id="KW-0482">Metalloprotease</keyword>
<reference evidence="7 8" key="1">
    <citation type="submission" date="2019-08" db="EMBL/GenBank/DDBJ databases">
        <title>Draft genome sequences of two oriental melons (Cucumis melo L. var makuwa).</title>
        <authorList>
            <person name="Kwon S.-Y."/>
        </authorList>
    </citation>
    <scope>NUCLEOTIDE SEQUENCE [LARGE SCALE GENOMIC DNA]</scope>
    <source>
        <strain evidence="8">cv. Chang Bougi</strain>
        <tissue evidence="7">Leaf</tissue>
    </source>
</reference>
<proteinExistence type="predicted"/>
<evidence type="ECO:0000259" key="6">
    <source>
        <dbReference type="PROSITE" id="PS50199"/>
    </source>
</evidence>
<accession>A0A5D3DER6</accession>
<organism evidence="7 8">
    <name type="scientific">Cucumis melo var. makuwa</name>
    <name type="common">Oriental melon</name>
    <dbReference type="NCBI Taxonomy" id="1194695"/>
    <lineage>
        <taxon>Eukaryota</taxon>
        <taxon>Viridiplantae</taxon>
        <taxon>Streptophyta</taxon>
        <taxon>Embryophyta</taxon>
        <taxon>Tracheophyta</taxon>
        <taxon>Spermatophyta</taxon>
        <taxon>Magnoliopsida</taxon>
        <taxon>eudicotyledons</taxon>
        <taxon>Gunneridae</taxon>
        <taxon>Pentapetalae</taxon>
        <taxon>rosids</taxon>
        <taxon>fabids</taxon>
        <taxon>Cucurbitales</taxon>
        <taxon>Cucurbitaceae</taxon>
        <taxon>Benincaseae</taxon>
        <taxon>Cucumis</taxon>
    </lineage>
</organism>
<evidence type="ECO:0000256" key="2">
    <source>
        <dbReference type="ARBA" id="ARBA00022771"/>
    </source>
</evidence>
<dbReference type="Gene3D" id="4.10.1060.10">
    <property type="entry name" value="Zinc finger, RanBP2-type"/>
    <property type="match status" value="1"/>
</dbReference>
<dbReference type="GO" id="GO:0006508">
    <property type="term" value="P:proteolysis"/>
    <property type="evidence" value="ECO:0007669"/>
    <property type="project" value="UniProtKB-KW"/>
</dbReference>
<feature type="domain" description="RanBP2-type" evidence="6">
    <location>
        <begin position="63"/>
        <end position="92"/>
    </location>
</feature>
<comment type="caution">
    <text evidence="7">The sequence shown here is derived from an EMBL/GenBank/DDBJ whole genome shotgun (WGS) entry which is preliminary data.</text>
</comment>
<keyword evidence="2 4" id="KW-0863">Zinc-finger</keyword>
<keyword evidence="7" id="KW-0378">Hydrolase</keyword>
<dbReference type="GO" id="GO:0006281">
    <property type="term" value="P:DNA repair"/>
    <property type="evidence" value="ECO:0007669"/>
    <property type="project" value="TreeGrafter"/>
</dbReference>
<dbReference type="PROSITE" id="PS50199">
    <property type="entry name" value="ZF_RANBP2_2"/>
    <property type="match status" value="2"/>
</dbReference>
<gene>
    <name evidence="7" type="ORF">E5676_scaffold494G00260</name>
</gene>
<dbReference type="PROSITE" id="PS01358">
    <property type="entry name" value="ZF_RANBP2_1"/>
    <property type="match status" value="2"/>
</dbReference>
<keyword evidence="3" id="KW-0862">Zinc</keyword>
<dbReference type="InterPro" id="IPR036443">
    <property type="entry name" value="Znf_RanBP2_sf"/>
</dbReference>
<feature type="region of interest" description="Disordered" evidence="5">
    <location>
        <begin position="21"/>
        <end position="40"/>
    </location>
</feature>
<feature type="compositionally biased region" description="Polar residues" evidence="5">
    <location>
        <begin position="28"/>
        <end position="40"/>
    </location>
</feature>
<dbReference type="PANTHER" id="PTHR46622">
    <property type="entry name" value="DNA-DEPENDENT METALLOPROTEASE WSS1"/>
    <property type="match status" value="1"/>
</dbReference>
<dbReference type="PANTHER" id="PTHR46622:SF1">
    <property type="entry name" value="DNA-DEPENDENT METALLOPROTEASE WSS1"/>
    <property type="match status" value="1"/>
</dbReference>
<evidence type="ECO:0000256" key="3">
    <source>
        <dbReference type="ARBA" id="ARBA00022833"/>
    </source>
</evidence>
<feature type="domain" description="RanBP2-type" evidence="6">
    <location>
        <begin position="92"/>
        <end position="123"/>
    </location>
</feature>
<dbReference type="GO" id="GO:0008237">
    <property type="term" value="F:metallopeptidase activity"/>
    <property type="evidence" value="ECO:0007669"/>
    <property type="project" value="UniProtKB-KW"/>
</dbReference>
<evidence type="ECO:0000313" key="8">
    <source>
        <dbReference type="Proteomes" id="UP000321947"/>
    </source>
</evidence>
<name>A0A5D3DER6_CUCMM</name>
<evidence type="ECO:0000313" key="7">
    <source>
        <dbReference type="EMBL" id="TYK21890.1"/>
    </source>
</evidence>
<protein>
    <submittedName>
        <fullName evidence="7">DNA-dependent metalloprotease WSS1-like</fullName>
    </submittedName>
</protein>
<evidence type="ECO:0000256" key="5">
    <source>
        <dbReference type="SAM" id="MobiDB-lite"/>
    </source>
</evidence>
<dbReference type="GO" id="GO:0005634">
    <property type="term" value="C:nucleus"/>
    <property type="evidence" value="ECO:0007669"/>
    <property type="project" value="TreeGrafter"/>
</dbReference>
<evidence type="ECO:0000256" key="4">
    <source>
        <dbReference type="PROSITE-ProRule" id="PRU00322"/>
    </source>
</evidence>
<sequence length="137" mass="15006">MAAERRLKDDLWCGSKSWENDSDRAKNMGSSTGSSRASNAFTPVISQIPSATSIPTHQEATDDLENWQCSTCTLLNRSLALICEACGNHKNKMNTRTWACNFCTLSNSSDAERCLACGEWRYSYGPSISTSPPDIGN</sequence>
<dbReference type="AlphaFoldDB" id="A0A5D3DER6"/>
<dbReference type="GO" id="GO:0008270">
    <property type="term" value="F:zinc ion binding"/>
    <property type="evidence" value="ECO:0007669"/>
    <property type="project" value="UniProtKB-KW"/>
</dbReference>
<evidence type="ECO:0000256" key="1">
    <source>
        <dbReference type="ARBA" id="ARBA00022723"/>
    </source>
</evidence>
<dbReference type="SMART" id="SM00547">
    <property type="entry name" value="ZnF_RBZ"/>
    <property type="match status" value="2"/>
</dbReference>
<dbReference type="Pfam" id="PF00641">
    <property type="entry name" value="Zn_ribbon_RanBP"/>
    <property type="match status" value="2"/>
</dbReference>
<dbReference type="Proteomes" id="UP000321947">
    <property type="component" value="Unassembled WGS sequence"/>
</dbReference>
<dbReference type="InterPro" id="IPR001876">
    <property type="entry name" value="Znf_RanBP2"/>
</dbReference>
<keyword evidence="1" id="KW-0479">Metal-binding</keyword>
<dbReference type="SUPFAM" id="SSF90209">
    <property type="entry name" value="Ran binding protein zinc finger-like"/>
    <property type="match status" value="2"/>
</dbReference>